<dbReference type="GeneID" id="80881115"/>
<sequence length="200" mass="21926">MSDSHSLNLTRSLTKKLKRRFTLPRSSSSSPDIATTWTSPTSPTLLRRQSSSVSDGGAESTWSPTTARFSFDGSVTALYNVDMTRQHATRGSRRSSVSMNSSSASLCRLDDSYSIPRSSHDLTATLSSPPSSEPSTPRIMQDSTFFEEEMQCGYASYPMRGIDVDVKSEQIQADEMAAKILEQVNGASGGSTDSRDMWWI</sequence>
<evidence type="ECO:0000313" key="2">
    <source>
        <dbReference type="EMBL" id="KAJ8101249.1"/>
    </source>
</evidence>
<reference evidence="2" key="1">
    <citation type="submission" date="2023-03" db="EMBL/GenBank/DDBJ databases">
        <title>Near-Complete genome sequence of Lipomyces tetrasporous NRRL Y-64009, an oleaginous yeast capable of growing on lignocellulosic hydrolysates.</title>
        <authorList>
            <consortium name="Lawrence Berkeley National Laboratory"/>
            <person name="Jagtap S.S."/>
            <person name="Liu J.-J."/>
            <person name="Walukiewicz H.E."/>
            <person name="Pangilinan J."/>
            <person name="Lipzen A."/>
            <person name="Ahrendt S."/>
            <person name="Koriabine M."/>
            <person name="Cobaugh K."/>
            <person name="Salamov A."/>
            <person name="Yoshinaga Y."/>
            <person name="Ng V."/>
            <person name="Daum C."/>
            <person name="Grigoriev I.V."/>
            <person name="Slininger P.J."/>
            <person name="Dien B.S."/>
            <person name="Jin Y.-S."/>
            <person name="Rao C.V."/>
        </authorList>
    </citation>
    <scope>NUCLEOTIDE SEQUENCE</scope>
    <source>
        <strain evidence="2">NRRL Y-64009</strain>
    </source>
</reference>
<dbReference type="AlphaFoldDB" id="A0AAD7QTW2"/>
<keyword evidence="3" id="KW-1185">Reference proteome</keyword>
<protein>
    <submittedName>
        <fullName evidence="2">Uncharacterized protein</fullName>
    </submittedName>
</protein>
<name>A0AAD7QTW2_9ASCO</name>
<gene>
    <name evidence="2" type="ORF">POJ06DRAFT_237392</name>
</gene>
<proteinExistence type="predicted"/>
<evidence type="ECO:0000313" key="3">
    <source>
        <dbReference type="Proteomes" id="UP001217417"/>
    </source>
</evidence>
<feature type="region of interest" description="Disordered" evidence="1">
    <location>
        <begin position="20"/>
        <end position="63"/>
    </location>
</feature>
<feature type="region of interest" description="Disordered" evidence="1">
    <location>
        <begin position="118"/>
        <end position="138"/>
    </location>
</feature>
<feature type="compositionally biased region" description="Low complexity" evidence="1">
    <location>
        <begin position="35"/>
        <end position="46"/>
    </location>
</feature>
<feature type="compositionally biased region" description="Polar residues" evidence="1">
    <location>
        <begin position="47"/>
        <end position="63"/>
    </location>
</feature>
<comment type="caution">
    <text evidence="2">The sequence shown here is derived from an EMBL/GenBank/DDBJ whole genome shotgun (WGS) entry which is preliminary data.</text>
</comment>
<dbReference type="RefSeq" id="XP_056044699.1">
    <property type="nucleotide sequence ID" value="XM_056185949.1"/>
</dbReference>
<feature type="compositionally biased region" description="Low complexity" evidence="1">
    <location>
        <begin position="127"/>
        <end position="137"/>
    </location>
</feature>
<evidence type="ECO:0000256" key="1">
    <source>
        <dbReference type="SAM" id="MobiDB-lite"/>
    </source>
</evidence>
<feature type="compositionally biased region" description="Polar residues" evidence="1">
    <location>
        <begin position="24"/>
        <end position="33"/>
    </location>
</feature>
<accession>A0AAD7QTW2</accession>
<organism evidence="2 3">
    <name type="scientific">Lipomyces tetrasporus</name>
    <dbReference type="NCBI Taxonomy" id="54092"/>
    <lineage>
        <taxon>Eukaryota</taxon>
        <taxon>Fungi</taxon>
        <taxon>Dikarya</taxon>
        <taxon>Ascomycota</taxon>
        <taxon>Saccharomycotina</taxon>
        <taxon>Lipomycetes</taxon>
        <taxon>Lipomycetales</taxon>
        <taxon>Lipomycetaceae</taxon>
        <taxon>Lipomyces</taxon>
    </lineage>
</organism>
<dbReference type="Proteomes" id="UP001217417">
    <property type="component" value="Unassembled WGS sequence"/>
</dbReference>
<dbReference type="EMBL" id="JARPMG010000004">
    <property type="protein sequence ID" value="KAJ8101249.1"/>
    <property type="molecule type" value="Genomic_DNA"/>
</dbReference>